<evidence type="ECO:0000313" key="6">
    <source>
        <dbReference type="EMBL" id="EGJ49427.1"/>
    </source>
</evidence>
<organism evidence="6 7">
    <name type="scientific">Desulfocurvibacter africanus subsp. africanus str. Walvis Bay</name>
    <dbReference type="NCBI Taxonomy" id="690850"/>
    <lineage>
        <taxon>Bacteria</taxon>
        <taxon>Pseudomonadati</taxon>
        <taxon>Thermodesulfobacteriota</taxon>
        <taxon>Desulfovibrionia</taxon>
        <taxon>Desulfovibrionales</taxon>
        <taxon>Desulfovibrionaceae</taxon>
        <taxon>Desulfocurvibacter</taxon>
    </lineage>
</organism>
<dbReference type="EMBL" id="CP003221">
    <property type="protein sequence ID" value="EGJ49427.1"/>
    <property type="molecule type" value="Genomic_DNA"/>
</dbReference>
<comment type="catalytic activity">
    <reaction evidence="5">
        <text>7-aminomethyl-7-carbaguanosine(34) in tRNA + S-adenosyl-L-methionine = epoxyqueuosine(34) in tRNA + adenine + L-methionine + 2 H(+)</text>
        <dbReference type="Rhea" id="RHEA:32155"/>
        <dbReference type="Rhea" id="RHEA-COMP:10342"/>
        <dbReference type="Rhea" id="RHEA-COMP:18582"/>
        <dbReference type="ChEBI" id="CHEBI:15378"/>
        <dbReference type="ChEBI" id="CHEBI:16708"/>
        <dbReference type="ChEBI" id="CHEBI:57844"/>
        <dbReference type="ChEBI" id="CHEBI:59789"/>
        <dbReference type="ChEBI" id="CHEBI:82833"/>
        <dbReference type="ChEBI" id="CHEBI:194443"/>
        <dbReference type="EC" id="2.4.99.17"/>
    </reaction>
</comment>
<dbReference type="PANTHER" id="PTHR30307:SF0">
    <property type="entry name" value="S-ADENOSYLMETHIONINE:TRNA RIBOSYLTRANSFERASE-ISOMERASE"/>
    <property type="match status" value="1"/>
</dbReference>
<evidence type="ECO:0000313" key="7">
    <source>
        <dbReference type="Proteomes" id="UP000007844"/>
    </source>
</evidence>
<evidence type="ECO:0000256" key="3">
    <source>
        <dbReference type="ARBA" id="ARBA00022691"/>
    </source>
</evidence>
<dbReference type="InterPro" id="IPR003699">
    <property type="entry name" value="QueA"/>
</dbReference>
<name>F3YX39_DESAF</name>
<keyword evidence="2 5" id="KW-0808">Transferase</keyword>
<evidence type="ECO:0000256" key="2">
    <source>
        <dbReference type="ARBA" id="ARBA00022679"/>
    </source>
</evidence>
<dbReference type="Gene3D" id="2.40.10.240">
    <property type="entry name" value="QueA-like"/>
    <property type="match status" value="1"/>
</dbReference>
<keyword evidence="6" id="KW-0413">Isomerase</keyword>
<dbReference type="HOGENOM" id="CLU_039110_1_0_7"/>
<dbReference type="HAMAP" id="MF_00113">
    <property type="entry name" value="QueA"/>
    <property type="match status" value="1"/>
</dbReference>
<dbReference type="InterPro" id="IPR036100">
    <property type="entry name" value="QueA_sf"/>
</dbReference>
<proteinExistence type="inferred from homology"/>
<dbReference type="InterPro" id="IPR042119">
    <property type="entry name" value="QueA_dom2"/>
</dbReference>
<comment type="function">
    <text evidence="5">Transfers and isomerizes the ribose moiety from AdoMet to the 7-aminomethyl group of 7-deazaguanine (preQ1-tRNA) to give epoxyqueuosine (oQ-tRNA).</text>
</comment>
<dbReference type="NCBIfam" id="TIGR00113">
    <property type="entry name" value="queA"/>
    <property type="match status" value="1"/>
</dbReference>
<evidence type="ECO:0000256" key="1">
    <source>
        <dbReference type="ARBA" id="ARBA00022490"/>
    </source>
</evidence>
<accession>F3YX39</accession>
<evidence type="ECO:0000256" key="4">
    <source>
        <dbReference type="ARBA" id="ARBA00022785"/>
    </source>
</evidence>
<dbReference type="SUPFAM" id="SSF111337">
    <property type="entry name" value="QueA-like"/>
    <property type="match status" value="1"/>
</dbReference>
<dbReference type="AlphaFoldDB" id="F3YX39"/>
<reference evidence="6 7" key="1">
    <citation type="journal article" date="2011" name="J. Bacteriol.">
        <title>Genome sequence of the mercury-methylating and pleomorphic Desulfovibrio africanus Strain Walvis Bay.</title>
        <authorList>
            <person name="Brown S.D."/>
            <person name="Wall J.D."/>
            <person name="Kucken A.M."/>
            <person name="Gilmour C.C."/>
            <person name="Podar M."/>
            <person name="Brandt C.C."/>
            <person name="Teshima H."/>
            <person name="Detter J.C."/>
            <person name="Han C.S."/>
            <person name="Land M.L."/>
            <person name="Lucas S."/>
            <person name="Han J."/>
            <person name="Pennacchio L."/>
            <person name="Nolan M."/>
            <person name="Pitluck S."/>
            <person name="Woyke T."/>
            <person name="Goodwin L."/>
            <person name="Palumbo A.V."/>
            <person name="Elias D.A."/>
        </authorList>
    </citation>
    <scope>NUCLEOTIDE SEQUENCE [LARGE SCALE GENOMIC DNA]</scope>
    <source>
        <strain evidence="6 7">Walvis Bay</strain>
    </source>
</reference>
<dbReference type="KEGG" id="daf:Desaf_1084"/>
<keyword evidence="3 5" id="KW-0949">S-adenosyl-L-methionine</keyword>
<keyword evidence="7" id="KW-1185">Reference proteome</keyword>
<dbReference type="STRING" id="690850.Desaf_1084"/>
<comment type="subunit">
    <text evidence="5">Monomer.</text>
</comment>
<dbReference type="NCBIfam" id="NF001140">
    <property type="entry name" value="PRK00147.1"/>
    <property type="match status" value="1"/>
</dbReference>
<evidence type="ECO:0000256" key="5">
    <source>
        <dbReference type="HAMAP-Rule" id="MF_00113"/>
    </source>
</evidence>
<protein>
    <recommendedName>
        <fullName evidence="5">S-adenosylmethionine:tRNA ribosyltransferase-isomerase</fullName>
        <ecNumber evidence="5">2.4.99.17</ecNumber>
    </recommendedName>
    <alternativeName>
        <fullName evidence="5">Queuosine biosynthesis protein QueA</fullName>
    </alternativeName>
</protein>
<dbReference type="UniPathway" id="UPA00392"/>
<dbReference type="GO" id="GO:0051075">
    <property type="term" value="F:S-adenosylmethionine:tRNA ribosyltransferase-isomerase activity"/>
    <property type="evidence" value="ECO:0007669"/>
    <property type="project" value="UniProtKB-EC"/>
</dbReference>
<dbReference type="eggNOG" id="COG0809">
    <property type="taxonomic scope" value="Bacteria"/>
</dbReference>
<dbReference type="Proteomes" id="UP000007844">
    <property type="component" value="Chromosome"/>
</dbReference>
<keyword evidence="1 5" id="KW-0963">Cytoplasm</keyword>
<keyword evidence="4 5" id="KW-0671">Queuosine biosynthesis</keyword>
<dbReference type="GO" id="GO:0005737">
    <property type="term" value="C:cytoplasm"/>
    <property type="evidence" value="ECO:0007669"/>
    <property type="project" value="UniProtKB-SubCell"/>
</dbReference>
<dbReference type="GO" id="GO:0008616">
    <property type="term" value="P:tRNA queuosine(34) biosynthetic process"/>
    <property type="evidence" value="ECO:0007669"/>
    <property type="project" value="UniProtKB-UniRule"/>
</dbReference>
<comment type="pathway">
    <text evidence="5">tRNA modification; tRNA-queuosine biosynthesis.</text>
</comment>
<comment type="similarity">
    <text evidence="5">Belongs to the QueA family.</text>
</comment>
<dbReference type="Gene3D" id="3.40.1780.10">
    <property type="entry name" value="QueA-like"/>
    <property type="match status" value="1"/>
</dbReference>
<dbReference type="RefSeq" id="WP_014259238.1">
    <property type="nucleotide sequence ID" value="NC_016629.1"/>
</dbReference>
<comment type="subcellular location">
    <subcellularLocation>
        <location evidence="5">Cytoplasm</location>
    </subcellularLocation>
</comment>
<dbReference type="Pfam" id="PF02547">
    <property type="entry name" value="Queuosine_synth"/>
    <property type="match status" value="1"/>
</dbReference>
<dbReference type="PANTHER" id="PTHR30307">
    <property type="entry name" value="S-ADENOSYLMETHIONINE:TRNA RIBOSYLTRANSFERASE-ISOMERASE"/>
    <property type="match status" value="1"/>
</dbReference>
<sequence length="363" mass="40198">MSHIPESCDLQSYCFELPEELIAQQPGQSREASRLMVLERASGHRRIVPFADIGAFLPPGALLVANNSRVLPARMFGHKPTGGRVEFLLLTPLPLLAAKEPDADGFSSAQAEGLLRSAKKPKPGERIEFSDDFHLVVEARGDFGKSQVTLHWRDDLAAHFMRQGHLPLPPYIRRPDTDSDRERYQTVYSRKDKLGSAAAPTAGLHFSTKLKAELAEAGFAWAELTLYVGYGTFSPVRVRDIREHTMHCEYIEISEATAAAIRDAKVQGRPVVAVGTTSARALEGAFAQSGRIAAFTGWTDIFMRPGYEFKVVERLLTNFHLPGSSLIMLVSALAGREAVQDAYRHAVQERMRFFSYGDAMLVL</sequence>
<gene>
    <name evidence="5" type="primary">queA</name>
    <name evidence="6" type="ORF">Desaf_1084</name>
</gene>
<dbReference type="EC" id="2.4.99.17" evidence="5"/>
<dbReference type="InterPro" id="IPR042118">
    <property type="entry name" value="QueA_dom1"/>
</dbReference>